<dbReference type="NCBIfam" id="NF001785">
    <property type="entry name" value="PRK00517.2-2"/>
    <property type="match status" value="1"/>
</dbReference>
<keyword evidence="7" id="KW-0687">Ribonucleoprotein</keyword>
<comment type="catalytic activity">
    <reaction evidence="6">
        <text>L-lysyl-[protein] + 3 S-adenosyl-L-methionine = N(6),N(6),N(6)-trimethyl-L-lysyl-[protein] + 3 S-adenosyl-L-homocysteine + 3 H(+)</text>
        <dbReference type="Rhea" id="RHEA:54192"/>
        <dbReference type="Rhea" id="RHEA-COMP:9752"/>
        <dbReference type="Rhea" id="RHEA-COMP:13826"/>
        <dbReference type="ChEBI" id="CHEBI:15378"/>
        <dbReference type="ChEBI" id="CHEBI:29969"/>
        <dbReference type="ChEBI" id="CHEBI:57856"/>
        <dbReference type="ChEBI" id="CHEBI:59789"/>
        <dbReference type="ChEBI" id="CHEBI:61961"/>
    </reaction>
</comment>
<dbReference type="STRING" id="623280.SAMN05660226_00951"/>
<gene>
    <name evidence="6" type="primary">prmA</name>
    <name evidence="7" type="ORF">SAMN05660226_00951</name>
</gene>
<evidence type="ECO:0000256" key="1">
    <source>
        <dbReference type="ARBA" id="ARBA00009741"/>
    </source>
</evidence>
<reference evidence="7 8" key="1">
    <citation type="submission" date="2017-02" db="EMBL/GenBank/DDBJ databases">
        <authorList>
            <person name="Peterson S.W."/>
        </authorList>
    </citation>
    <scope>NUCLEOTIDE SEQUENCE [LARGE SCALE GENOMIC DNA]</scope>
    <source>
        <strain evidence="7 8">DSM 22899</strain>
    </source>
</reference>
<protein>
    <recommendedName>
        <fullName evidence="6">Ribosomal protein L11 methyltransferase</fullName>
        <shortName evidence="6">L11 Mtase</shortName>
        <ecNumber evidence="6">2.1.1.-</ecNumber>
    </recommendedName>
</protein>
<keyword evidence="8" id="KW-1185">Reference proteome</keyword>
<dbReference type="HAMAP" id="MF_00735">
    <property type="entry name" value="Methyltr_PrmA"/>
    <property type="match status" value="1"/>
</dbReference>
<dbReference type="InterPro" id="IPR004498">
    <property type="entry name" value="Ribosomal_PrmA_MeTrfase"/>
</dbReference>
<dbReference type="RefSeq" id="WP_079715665.1">
    <property type="nucleotide sequence ID" value="NZ_FUYS01000002.1"/>
</dbReference>
<proteinExistence type="inferred from homology"/>
<evidence type="ECO:0000256" key="6">
    <source>
        <dbReference type="HAMAP-Rule" id="MF_00735"/>
    </source>
</evidence>
<comment type="function">
    <text evidence="6">Methylates ribosomal protein L11.</text>
</comment>
<dbReference type="Proteomes" id="UP000190541">
    <property type="component" value="Unassembled WGS sequence"/>
</dbReference>
<dbReference type="EMBL" id="FUYS01000002">
    <property type="protein sequence ID" value="SKB36863.1"/>
    <property type="molecule type" value="Genomic_DNA"/>
</dbReference>
<dbReference type="AlphaFoldDB" id="A0A1T5AQI5"/>
<evidence type="ECO:0000313" key="8">
    <source>
        <dbReference type="Proteomes" id="UP000190541"/>
    </source>
</evidence>
<dbReference type="OrthoDB" id="9785995at2"/>
<evidence type="ECO:0000256" key="4">
    <source>
        <dbReference type="ARBA" id="ARBA00022679"/>
    </source>
</evidence>
<feature type="binding site" evidence="6">
    <location>
        <position position="129"/>
    </location>
    <ligand>
        <name>S-adenosyl-L-methionine</name>
        <dbReference type="ChEBI" id="CHEBI:59789"/>
    </ligand>
</feature>
<dbReference type="Pfam" id="PF06325">
    <property type="entry name" value="PrmA"/>
    <property type="match status" value="1"/>
</dbReference>
<dbReference type="PANTHER" id="PTHR43648">
    <property type="entry name" value="ELECTRON TRANSFER FLAVOPROTEIN BETA SUBUNIT LYSINE METHYLTRANSFERASE"/>
    <property type="match status" value="1"/>
</dbReference>
<feature type="binding site" evidence="6">
    <location>
        <position position="214"/>
    </location>
    <ligand>
        <name>S-adenosyl-L-methionine</name>
        <dbReference type="ChEBI" id="CHEBI:59789"/>
    </ligand>
</feature>
<comment type="similarity">
    <text evidence="1 6">Belongs to the methyltransferase superfamily. PrmA family.</text>
</comment>
<dbReference type="InterPro" id="IPR029063">
    <property type="entry name" value="SAM-dependent_MTases_sf"/>
</dbReference>
<organism evidence="7 8">
    <name type="scientific">Parapedobacter luteus</name>
    <dbReference type="NCBI Taxonomy" id="623280"/>
    <lineage>
        <taxon>Bacteria</taxon>
        <taxon>Pseudomonadati</taxon>
        <taxon>Bacteroidota</taxon>
        <taxon>Sphingobacteriia</taxon>
        <taxon>Sphingobacteriales</taxon>
        <taxon>Sphingobacteriaceae</taxon>
        <taxon>Parapedobacter</taxon>
    </lineage>
</organism>
<dbReference type="Gene3D" id="3.40.50.150">
    <property type="entry name" value="Vaccinia Virus protein VP39"/>
    <property type="match status" value="1"/>
</dbReference>
<keyword evidence="3 6" id="KW-0489">Methyltransferase</keyword>
<dbReference type="GO" id="GO:0008276">
    <property type="term" value="F:protein methyltransferase activity"/>
    <property type="evidence" value="ECO:0007669"/>
    <property type="project" value="UniProtKB-UniRule"/>
</dbReference>
<feature type="binding site" evidence="6">
    <location>
        <position position="150"/>
    </location>
    <ligand>
        <name>S-adenosyl-L-methionine</name>
        <dbReference type="ChEBI" id="CHEBI:59789"/>
    </ligand>
</feature>
<evidence type="ECO:0000256" key="5">
    <source>
        <dbReference type="ARBA" id="ARBA00022691"/>
    </source>
</evidence>
<dbReference type="SUPFAM" id="SSF53335">
    <property type="entry name" value="S-adenosyl-L-methionine-dependent methyltransferases"/>
    <property type="match status" value="1"/>
</dbReference>
<evidence type="ECO:0000256" key="2">
    <source>
        <dbReference type="ARBA" id="ARBA00022490"/>
    </source>
</evidence>
<keyword evidence="7" id="KW-0689">Ribosomal protein</keyword>
<evidence type="ECO:0000256" key="3">
    <source>
        <dbReference type="ARBA" id="ARBA00022603"/>
    </source>
</evidence>
<dbReference type="InterPro" id="IPR050078">
    <property type="entry name" value="Ribosomal_L11_MeTrfase_PrmA"/>
</dbReference>
<dbReference type="PANTHER" id="PTHR43648:SF1">
    <property type="entry name" value="ELECTRON TRANSFER FLAVOPROTEIN BETA SUBUNIT LYSINE METHYLTRANSFERASE"/>
    <property type="match status" value="1"/>
</dbReference>
<keyword evidence="4 6" id="KW-0808">Transferase</keyword>
<feature type="binding site" evidence="6">
    <location>
        <position position="172"/>
    </location>
    <ligand>
        <name>S-adenosyl-L-methionine</name>
        <dbReference type="ChEBI" id="CHEBI:59789"/>
    </ligand>
</feature>
<evidence type="ECO:0000313" key="7">
    <source>
        <dbReference type="EMBL" id="SKB36863.1"/>
    </source>
</evidence>
<dbReference type="GO" id="GO:0005737">
    <property type="term" value="C:cytoplasm"/>
    <property type="evidence" value="ECO:0007669"/>
    <property type="project" value="UniProtKB-SubCell"/>
</dbReference>
<dbReference type="GO" id="GO:0005840">
    <property type="term" value="C:ribosome"/>
    <property type="evidence" value="ECO:0007669"/>
    <property type="project" value="UniProtKB-KW"/>
</dbReference>
<dbReference type="GO" id="GO:0032259">
    <property type="term" value="P:methylation"/>
    <property type="evidence" value="ECO:0007669"/>
    <property type="project" value="UniProtKB-KW"/>
</dbReference>
<comment type="subcellular location">
    <subcellularLocation>
        <location evidence="6">Cytoplasm</location>
    </subcellularLocation>
</comment>
<keyword evidence="5 6" id="KW-0949">S-adenosyl-L-methionine</keyword>
<dbReference type="CDD" id="cd02440">
    <property type="entry name" value="AdoMet_MTases"/>
    <property type="match status" value="1"/>
</dbReference>
<accession>A0A1T5AQI5</accession>
<dbReference type="EC" id="2.1.1.-" evidence="6"/>
<keyword evidence="2 6" id="KW-0963">Cytoplasm</keyword>
<sequence length="280" mass="31010">MKYSAIIFTCNGGEDWHQDLLIDSLAHMGFDTFEPRNDGFAAYIASEQLDLQALEALLINQPMGFQVDYQVHEIPSQNWNAVWEGNFEPVVVANQCYVRATFHQPPVGYPYEIIIDPKMAFGTGHHQTTALMIQYMLETAFEGKTVLDMGCGTGILAILAAKRGASRVLAIDNDPVCVASVEENKVLNGAPGIIALCGSVDLMADQLVDVILANINRNILLDQIAQYARSLKPDGMLYMSGFYDGDDLALLKAAGLQHQLIYERHKQQDGWVAARFIKKE</sequence>
<name>A0A1T5AQI5_9SPHI</name>